<feature type="transmembrane region" description="Helical" evidence="6">
    <location>
        <begin position="1025"/>
        <end position="1044"/>
    </location>
</feature>
<dbReference type="EMBL" id="JAPUFD010000004">
    <property type="protein sequence ID" value="MDI1486842.1"/>
    <property type="molecule type" value="Genomic_DNA"/>
</dbReference>
<keyword evidence="2" id="KW-0186">Copper</keyword>
<dbReference type="Proteomes" id="UP001161017">
    <property type="component" value="Unassembled WGS sequence"/>
</dbReference>
<protein>
    <submittedName>
        <fullName evidence="7">Cu-binding protein</fullName>
    </submittedName>
</protein>
<keyword evidence="3" id="KW-1015">Disulfide bond</keyword>
<accession>A0AA43TWG1</accession>
<feature type="compositionally biased region" description="Low complexity" evidence="5">
    <location>
        <begin position="622"/>
        <end position="633"/>
    </location>
</feature>
<feature type="binding site" evidence="2">
    <location>
        <position position="1105"/>
    </location>
    <ligand>
        <name>Cu cation</name>
        <dbReference type="ChEBI" id="CHEBI:23378"/>
    </ligand>
</feature>
<dbReference type="PANTHER" id="PTHR12151:SF5">
    <property type="entry name" value="AT19154P"/>
    <property type="match status" value="1"/>
</dbReference>
<gene>
    <name evidence="7" type="primary">SCO1</name>
    <name evidence="7" type="ORF">OHK93_006104</name>
</gene>
<feature type="region of interest" description="Disordered" evidence="5">
    <location>
        <begin position="604"/>
        <end position="747"/>
    </location>
</feature>
<name>A0AA43TWG1_9LECA</name>
<feature type="compositionally biased region" description="Basic and acidic residues" evidence="5">
    <location>
        <begin position="604"/>
        <end position="617"/>
    </location>
</feature>
<dbReference type="GO" id="GO:0033617">
    <property type="term" value="P:mitochondrial respiratory chain complex IV assembly"/>
    <property type="evidence" value="ECO:0007669"/>
    <property type="project" value="TreeGrafter"/>
</dbReference>
<dbReference type="AlphaFoldDB" id="A0AA43TWG1"/>
<evidence type="ECO:0000256" key="3">
    <source>
        <dbReference type="PIRSR" id="PIRSR603782-2"/>
    </source>
</evidence>
<dbReference type="InterPro" id="IPR003782">
    <property type="entry name" value="SCO1/SenC"/>
</dbReference>
<feature type="binding site" evidence="2">
    <location>
        <position position="1213"/>
    </location>
    <ligand>
        <name>Cu cation</name>
        <dbReference type="ChEBI" id="CHEBI:23378"/>
    </ligand>
</feature>
<feature type="region of interest" description="Disordered" evidence="5">
    <location>
        <begin position="221"/>
        <end position="278"/>
    </location>
</feature>
<feature type="compositionally biased region" description="Low complexity" evidence="5">
    <location>
        <begin position="425"/>
        <end position="434"/>
    </location>
</feature>
<feature type="region of interest" description="Disordered" evidence="5">
    <location>
        <begin position="792"/>
        <end position="835"/>
    </location>
</feature>
<feature type="region of interest" description="Disordered" evidence="5">
    <location>
        <begin position="50"/>
        <end position="160"/>
    </location>
</feature>
<keyword evidence="6" id="KW-1133">Transmembrane helix</keyword>
<evidence type="ECO:0000256" key="6">
    <source>
        <dbReference type="SAM" id="Phobius"/>
    </source>
</evidence>
<dbReference type="Gene3D" id="3.40.30.10">
    <property type="entry name" value="Glutaredoxin"/>
    <property type="match status" value="1"/>
</dbReference>
<dbReference type="GO" id="GO:0005739">
    <property type="term" value="C:mitochondrion"/>
    <property type="evidence" value="ECO:0007669"/>
    <property type="project" value="GOC"/>
</dbReference>
<feature type="compositionally biased region" description="Polar residues" evidence="5">
    <location>
        <begin position="88"/>
        <end position="124"/>
    </location>
</feature>
<dbReference type="CDD" id="cd02968">
    <property type="entry name" value="SCO"/>
    <property type="match status" value="1"/>
</dbReference>
<comment type="caution">
    <text evidence="7">The sequence shown here is derived from an EMBL/GenBank/DDBJ whole genome shotgun (WGS) entry which is preliminary data.</text>
</comment>
<dbReference type="Pfam" id="PF02630">
    <property type="entry name" value="SCO1-SenC"/>
    <property type="match status" value="1"/>
</dbReference>
<evidence type="ECO:0000313" key="8">
    <source>
        <dbReference type="Proteomes" id="UP001161017"/>
    </source>
</evidence>
<evidence type="ECO:0000256" key="5">
    <source>
        <dbReference type="SAM" id="MobiDB-lite"/>
    </source>
</evidence>
<comment type="similarity">
    <text evidence="1">Belongs to the SCO1/2 family.</text>
</comment>
<dbReference type="PANTHER" id="PTHR12151">
    <property type="entry name" value="ELECTRON TRANSPORT PROTIN SCO1/SENC FAMILY MEMBER"/>
    <property type="match status" value="1"/>
</dbReference>
<feature type="compositionally biased region" description="Basic and acidic residues" evidence="5">
    <location>
        <begin position="264"/>
        <end position="277"/>
    </location>
</feature>
<feature type="compositionally biased region" description="Polar residues" evidence="5">
    <location>
        <begin position="700"/>
        <end position="715"/>
    </location>
</feature>
<feature type="coiled-coil region" evidence="4">
    <location>
        <begin position="535"/>
        <end position="597"/>
    </location>
</feature>
<dbReference type="InterPro" id="IPR036249">
    <property type="entry name" value="Thioredoxin-like_sf"/>
</dbReference>
<keyword evidence="6" id="KW-0472">Membrane</keyword>
<proteinExistence type="inferred from homology"/>
<feature type="region of interest" description="Disordered" evidence="5">
    <location>
        <begin position="300"/>
        <end position="451"/>
    </location>
</feature>
<evidence type="ECO:0000313" key="7">
    <source>
        <dbReference type="EMBL" id="MDI1486842.1"/>
    </source>
</evidence>
<feature type="compositionally biased region" description="Low complexity" evidence="5">
    <location>
        <begin position="186"/>
        <end position="198"/>
    </location>
</feature>
<keyword evidence="2" id="KW-0479">Metal-binding</keyword>
<feature type="binding site" evidence="2">
    <location>
        <position position="1101"/>
    </location>
    <ligand>
        <name>Cu cation</name>
        <dbReference type="ChEBI" id="CHEBI:23378"/>
    </ligand>
</feature>
<feature type="compositionally biased region" description="Low complexity" evidence="5">
    <location>
        <begin position="300"/>
        <end position="316"/>
    </location>
</feature>
<feature type="compositionally biased region" description="Polar residues" evidence="5">
    <location>
        <begin position="404"/>
        <end position="421"/>
    </location>
</feature>
<dbReference type="GO" id="GO:0005507">
    <property type="term" value="F:copper ion binding"/>
    <property type="evidence" value="ECO:0007669"/>
    <property type="project" value="UniProtKB-ARBA"/>
</dbReference>
<feature type="compositionally biased region" description="Polar residues" evidence="5">
    <location>
        <begin position="362"/>
        <end position="371"/>
    </location>
</feature>
<feature type="region of interest" description="Disordered" evidence="5">
    <location>
        <begin position="179"/>
        <end position="201"/>
    </location>
</feature>
<reference evidence="7" key="1">
    <citation type="journal article" date="2023" name="Genome Biol. Evol.">
        <title>First Whole Genome Sequence and Flow Cytometry Genome Size Data for the Lichen-Forming Fungus Ramalina farinacea (Ascomycota).</title>
        <authorList>
            <person name="Llewellyn T."/>
            <person name="Mian S."/>
            <person name="Hill R."/>
            <person name="Leitch I.J."/>
            <person name="Gaya E."/>
        </authorList>
    </citation>
    <scope>NUCLEOTIDE SEQUENCE</scope>
    <source>
        <strain evidence="7">LIQ254RAFAR</strain>
    </source>
</reference>
<feature type="compositionally biased region" description="Low complexity" evidence="5">
    <location>
        <begin position="63"/>
        <end position="87"/>
    </location>
</feature>
<evidence type="ECO:0000256" key="4">
    <source>
        <dbReference type="SAM" id="Coils"/>
    </source>
</evidence>
<feature type="region of interest" description="Disordered" evidence="5">
    <location>
        <begin position="884"/>
        <end position="909"/>
    </location>
</feature>
<keyword evidence="8" id="KW-1185">Reference proteome</keyword>
<feature type="compositionally biased region" description="Polar residues" evidence="5">
    <location>
        <begin position="380"/>
        <end position="396"/>
    </location>
</feature>
<feature type="compositionally biased region" description="Basic and acidic residues" evidence="5">
    <location>
        <begin position="347"/>
        <end position="356"/>
    </location>
</feature>
<evidence type="ECO:0000256" key="2">
    <source>
        <dbReference type="PIRSR" id="PIRSR603782-1"/>
    </source>
</evidence>
<feature type="disulfide bond" description="Redox-active" evidence="3">
    <location>
        <begin position="1101"/>
        <end position="1105"/>
    </location>
</feature>
<keyword evidence="4" id="KW-0175">Coiled coil</keyword>
<organism evidence="7 8">
    <name type="scientific">Ramalina farinacea</name>
    <dbReference type="NCBI Taxonomy" id="258253"/>
    <lineage>
        <taxon>Eukaryota</taxon>
        <taxon>Fungi</taxon>
        <taxon>Dikarya</taxon>
        <taxon>Ascomycota</taxon>
        <taxon>Pezizomycotina</taxon>
        <taxon>Lecanoromycetes</taxon>
        <taxon>OSLEUM clade</taxon>
        <taxon>Lecanoromycetidae</taxon>
        <taxon>Lecanorales</taxon>
        <taxon>Lecanorineae</taxon>
        <taxon>Ramalinaceae</taxon>
        <taxon>Ramalina</taxon>
    </lineage>
</organism>
<feature type="compositionally biased region" description="Polar residues" evidence="5">
    <location>
        <begin position="634"/>
        <end position="650"/>
    </location>
</feature>
<dbReference type="GO" id="GO:0045454">
    <property type="term" value="P:cell redox homeostasis"/>
    <property type="evidence" value="ECO:0007669"/>
    <property type="project" value="UniProtKB-ARBA"/>
</dbReference>
<dbReference type="SUPFAM" id="SSF52833">
    <property type="entry name" value="Thioredoxin-like"/>
    <property type="match status" value="1"/>
</dbReference>
<dbReference type="FunFam" id="3.40.30.10:FF:000013">
    <property type="entry name" value="Blast:Protein SCO1 homolog, mitochondrial"/>
    <property type="match status" value="1"/>
</dbReference>
<sequence length="1256" mass="138227">MSSSFRQIHATHRPGELIPVHCSFRVLTLSQSSPSLSFARPAVSSLIPHPVNEPFEANDNPAPSRLQRQQQQPLLSSPQSQSRPSSSTGSNRTLRRTPNLQPWRVTSNRLPVAQTPQSRGSQQLAAFAPTPSDSLPSSASPQATAQIPRSSSYWPKRSTHTSKHTAEAILYALEAIRGDPEGRLGSPEASSSESQPQQWRPRQFAPNIAEENASMADLMGAANGRSQNGGGLGPVPVPQVPGGDTGRATPPTEIMARRRAREAKRREERDRQQREQNEAQLRALEQQHVEPDNRVAVAAGVVGDRTSQRRSVTRQSIADQPTATERGPGDRGSSGSNRGVNPSAIRRSGERGERISGEPQDPNVTAAQTRTQPRREILPTGQSKPVESTRSSQRATSGPPLGSLENQASQIRQPSRTTGPAQTRAGQPGTAAAVQPPPPQEPTSRSNTSSFPHAFERWEQLSSHWEGLTSFWIRRIEQNKEDLERDPLNQQMARQVNDLSAAGANLFHAVVELQRLRASSERKFQRWFFETRADQERARETQARLEEQLRTEREARTQTATRDARYEKEMKDAYTAKNTADSQVKEMRRELAISKDEARRAWEELGRREQEERERTMSLKSGQTTIVGGVQVVPMSSNQRQPQVRSSTREGQVPSMTAPVEDASNDPMYTTYDPARSDTDTDPFTEAGRGNYELPPRAHPSSQAAYQTSNTSSAEVQAARAAGVPDPSGGVRTTTTTTTTTGPSTYLRYGPDGAIPPSGQASAFYQHEGSSLHPDDQAGVGLEGDERSYVQSVSPSLSQEDYEMDSNGEVRRDPSGHPIVLRRPLGSEDSDEFNVTEQLEREQILGRSYGSNMSGVEYGTGPTPSAAGNGGQPVDYEGSGYGSGWEAMPRHHHPTRLSDVLEEDERSRTSPSRANCEIDWYEAPGFVLVAENMTLASFVPNIEKYDKYTILSSSSPTRSLPKVRSTCACHNASSRPLHPSPQPLRPFLRVPSTPPTPFRTLTTTPRNCALRTVQEARARNRSGPFSAKAAIVFLVAGAGLIFYFRREKERLERQRVAEQAKGVGRPKVGGAFNLIDQEGKEFGDGDMKGGFSIVYFGFTHCPDICPEELDKLARIIDLVNASAPTFRVSTSRFDAGMPSSSQRSSAPLLPLFITCDPARDTPLVLKSYLAEFHPGIVGLTGSWEQIKDMCKKYRVYFSTPAGVKAGEDYLVDHSIYFYLMDPEGDFVEAIGRQHSAERAAGIIREHMGDWGKGRER</sequence>
<keyword evidence="6" id="KW-0812">Transmembrane</keyword>
<feature type="compositionally biased region" description="Polar residues" evidence="5">
    <location>
        <begin position="131"/>
        <end position="153"/>
    </location>
</feature>
<evidence type="ECO:0000256" key="1">
    <source>
        <dbReference type="ARBA" id="ARBA00010996"/>
    </source>
</evidence>